<dbReference type="InterPro" id="IPR000055">
    <property type="entry name" value="Restrct_endonuc_typeI_TRD"/>
</dbReference>
<dbReference type="PANTHER" id="PTHR30408">
    <property type="entry name" value="TYPE-1 RESTRICTION ENZYME ECOKI SPECIFICITY PROTEIN"/>
    <property type="match status" value="1"/>
</dbReference>
<name>A0A136Q5M1_9FIRM</name>
<proteinExistence type="inferred from homology"/>
<dbReference type="Proteomes" id="UP000070366">
    <property type="component" value="Unassembled WGS sequence"/>
</dbReference>
<dbReference type="KEGG" id="cmiu:B1H56_05870"/>
<sequence>MEKGYKILGNYIRLVDERNKDLSVTKLLGVSISKKIIPSIANIVGTDLSNYKIVRTGQFAYGPVTSRNGEKISIAYLDEEDCIISSSYTVFEVENKEELDPEYLMLWFSRPEFDRYARYKSHGSVREIFDWNELCMVELPVPDIEKQRKIVKAYKTLTDRIALKQKINDNLVAVGTASIQKNVGRGALINLTEPEMDRLTLPDDFEIQTVSEFCRETKSGSTPSRTNNEYWENGTISWVKSGEVHNNITLQTEEYITPLGLSESSTKLLPKDTVLMAMYGVTAGEVGYLAIEATTNQAICGMICNSKADAAYLYFSLIQSQAAISRLSNGGAQDNLSKNFIDNIKIVVPPSEFIEELNLAAIVEQMTLNTKEIALLEELQATALAQLSSH</sequence>
<reference evidence="5 6" key="1">
    <citation type="submission" date="2016-02" db="EMBL/GenBank/DDBJ databases">
        <authorList>
            <person name="Wen L."/>
            <person name="He K."/>
            <person name="Yang H."/>
        </authorList>
    </citation>
    <scope>NUCLEOTIDE SEQUENCE [LARGE SCALE GENOMIC DNA]</scope>
    <source>
        <strain evidence="5 6">DSM 22607</strain>
    </source>
</reference>
<dbReference type="GO" id="GO:0009307">
    <property type="term" value="P:DNA restriction-modification system"/>
    <property type="evidence" value="ECO:0007669"/>
    <property type="project" value="UniProtKB-KW"/>
</dbReference>
<organism evidence="5 6">
    <name type="scientific">Christensenella minuta</name>
    <dbReference type="NCBI Taxonomy" id="626937"/>
    <lineage>
        <taxon>Bacteria</taxon>
        <taxon>Bacillati</taxon>
        <taxon>Bacillota</taxon>
        <taxon>Clostridia</taxon>
        <taxon>Christensenellales</taxon>
        <taxon>Christensenellaceae</taxon>
        <taxon>Christensenella</taxon>
    </lineage>
</organism>
<dbReference type="Gene3D" id="3.90.220.20">
    <property type="entry name" value="DNA methylase specificity domains"/>
    <property type="match status" value="2"/>
</dbReference>
<dbReference type="Pfam" id="PF01420">
    <property type="entry name" value="Methylase_S"/>
    <property type="match status" value="2"/>
</dbReference>
<dbReference type="PATRIC" id="fig|626937.4.peg.1109"/>
<keyword evidence="2" id="KW-0680">Restriction system</keyword>
<dbReference type="GO" id="GO:0003677">
    <property type="term" value="F:DNA binding"/>
    <property type="evidence" value="ECO:0007669"/>
    <property type="project" value="UniProtKB-KW"/>
</dbReference>
<comment type="caution">
    <text evidence="5">The sequence shown here is derived from an EMBL/GenBank/DDBJ whole genome shotgun (WGS) entry which is preliminary data.</text>
</comment>
<keyword evidence="3" id="KW-0238">DNA-binding</keyword>
<evidence type="ECO:0000256" key="3">
    <source>
        <dbReference type="ARBA" id="ARBA00023125"/>
    </source>
</evidence>
<dbReference type="SUPFAM" id="SSF116734">
    <property type="entry name" value="DNA methylase specificity domain"/>
    <property type="match status" value="2"/>
</dbReference>
<evidence type="ECO:0000256" key="1">
    <source>
        <dbReference type="ARBA" id="ARBA00010923"/>
    </source>
</evidence>
<dbReference type="RefSeq" id="WP_082771069.1">
    <property type="nucleotide sequence ID" value="NZ_CABMOF010000001.1"/>
</dbReference>
<feature type="domain" description="Type I restriction modification DNA specificity" evidence="4">
    <location>
        <begin position="62"/>
        <end position="171"/>
    </location>
</feature>
<protein>
    <submittedName>
        <fullName evidence="5">Type I restriction modification DNA specificity domain protein</fullName>
    </submittedName>
</protein>
<dbReference type="AlphaFoldDB" id="A0A136Q5M1"/>
<comment type="similarity">
    <text evidence="1">Belongs to the type-I restriction system S methylase family.</text>
</comment>
<evidence type="ECO:0000259" key="4">
    <source>
        <dbReference type="Pfam" id="PF01420"/>
    </source>
</evidence>
<dbReference type="OrthoDB" id="9795776at2"/>
<dbReference type="EMBL" id="LSZW01000053">
    <property type="protein sequence ID" value="KXK65985.1"/>
    <property type="molecule type" value="Genomic_DNA"/>
</dbReference>
<accession>A0A136Q5M1</accession>
<evidence type="ECO:0000256" key="2">
    <source>
        <dbReference type="ARBA" id="ARBA00022747"/>
    </source>
</evidence>
<dbReference type="InterPro" id="IPR052021">
    <property type="entry name" value="Type-I_RS_S_subunit"/>
</dbReference>
<gene>
    <name evidence="5" type="ORF">HMPREF3293_01124</name>
</gene>
<dbReference type="PANTHER" id="PTHR30408:SF12">
    <property type="entry name" value="TYPE I RESTRICTION ENZYME MJAVIII SPECIFICITY SUBUNIT"/>
    <property type="match status" value="1"/>
</dbReference>
<feature type="domain" description="Type I restriction modification DNA specificity" evidence="4">
    <location>
        <begin position="202"/>
        <end position="352"/>
    </location>
</feature>
<dbReference type="InterPro" id="IPR044946">
    <property type="entry name" value="Restrct_endonuc_typeI_TRD_sf"/>
</dbReference>
<evidence type="ECO:0000313" key="6">
    <source>
        <dbReference type="Proteomes" id="UP000070366"/>
    </source>
</evidence>
<dbReference type="STRING" id="626937.HMPREF3293_01124"/>
<evidence type="ECO:0000313" key="5">
    <source>
        <dbReference type="EMBL" id="KXK65985.1"/>
    </source>
</evidence>
<keyword evidence="6" id="KW-1185">Reference proteome</keyword>